<dbReference type="AlphaFoldDB" id="A0AAU8HWC3"/>
<reference evidence="2" key="1">
    <citation type="journal article" date="2018" name="Antonie Van Leeuwenhoek">
        <title>Proteinivorax hydrogeniformans sp. nov., an anaerobic, haloalkaliphilic bacterium fermenting proteinaceous compounds with high hydrogen production.</title>
        <authorList>
            <person name="Boltyanskaya Y."/>
            <person name="Detkova E."/>
            <person name="Pimenov N."/>
            <person name="Kevbrin V."/>
        </authorList>
    </citation>
    <scope>NUCLEOTIDE SEQUENCE</scope>
    <source>
        <strain evidence="2">Z-710</strain>
    </source>
</reference>
<dbReference type="SMART" id="SM00909">
    <property type="entry name" value="Germane"/>
    <property type="match status" value="2"/>
</dbReference>
<accession>A0AAU8HWC3</accession>
<proteinExistence type="predicted"/>
<feature type="domain" description="GerMN" evidence="1">
    <location>
        <begin position="83"/>
        <end position="175"/>
    </location>
</feature>
<gene>
    <name evidence="2" type="ORF">PRVXH_001020</name>
</gene>
<dbReference type="RefSeq" id="WP_353894236.1">
    <property type="nucleotide sequence ID" value="NZ_CP159485.1"/>
</dbReference>
<dbReference type="EMBL" id="CP159485">
    <property type="protein sequence ID" value="XCI29689.1"/>
    <property type="molecule type" value="Genomic_DNA"/>
</dbReference>
<reference evidence="2" key="2">
    <citation type="submission" date="2024-06" db="EMBL/GenBank/DDBJ databases">
        <authorList>
            <person name="Petrova K.O."/>
            <person name="Toshchakov S.V."/>
            <person name="Boltjanskaja Y.V."/>
            <person name="Kevbrin V.V."/>
        </authorList>
    </citation>
    <scope>NUCLEOTIDE SEQUENCE</scope>
    <source>
        <strain evidence="2">Z-710</strain>
    </source>
</reference>
<evidence type="ECO:0000313" key="2">
    <source>
        <dbReference type="EMBL" id="XCI29689.1"/>
    </source>
</evidence>
<dbReference type="InterPro" id="IPR019606">
    <property type="entry name" value="GerMN"/>
</dbReference>
<evidence type="ECO:0000259" key="1">
    <source>
        <dbReference type="SMART" id="SM00909"/>
    </source>
</evidence>
<dbReference type="Pfam" id="PF10646">
    <property type="entry name" value="Germane"/>
    <property type="match status" value="2"/>
</dbReference>
<sequence>MKIRLLLLGLVIFLLVFMCVGCLDKVFGPIEETETEKNKEKDKATEVDATNENYLDIDFYVVDDTTNKLLPVSINYPRKEGIAYATVMELVSGSDIHQKIEGYDLSLPLLEGTEVLGINIDEKAAVVDFNNQLLNFEDQNQEKLAVTSLVYTLTQYSTIEKVQIRIAGSIVEELTHGTKVNLPISRETLGINVEVEDGVDLKNSDKITVYHPVLRNETNLYIPVTRVINSNQNHLKTAVGLYLNGADFSQPFEEESEVMKTQVKENVAVVSLSKEFTSYPKQMEEGIVKSLILTITELDRIEKVQLLIEGHPKVLPAGTDLNNIMDRPAFAKIN</sequence>
<protein>
    <submittedName>
        <fullName evidence="2">GerMN domain-containing protein</fullName>
    </submittedName>
</protein>
<organism evidence="2">
    <name type="scientific">Proteinivorax hydrogeniformans</name>
    <dbReference type="NCBI Taxonomy" id="1826727"/>
    <lineage>
        <taxon>Bacteria</taxon>
        <taxon>Bacillati</taxon>
        <taxon>Bacillota</taxon>
        <taxon>Clostridia</taxon>
        <taxon>Eubacteriales</taxon>
        <taxon>Proteinivoracaceae</taxon>
        <taxon>Proteinivorax</taxon>
    </lineage>
</organism>
<feature type="domain" description="GerMN" evidence="1">
    <location>
        <begin position="235"/>
        <end position="317"/>
    </location>
</feature>
<name>A0AAU8HWC3_9FIRM</name>